<dbReference type="AlphaFoldDB" id="A0ABD5V1W4"/>
<dbReference type="Gene3D" id="1.20.144.10">
    <property type="entry name" value="Phosphatidic acid phosphatase type 2/haloperoxidase"/>
    <property type="match status" value="1"/>
</dbReference>
<evidence type="ECO:0000256" key="4">
    <source>
        <dbReference type="ARBA" id="ARBA00023136"/>
    </source>
</evidence>
<evidence type="ECO:0000313" key="8">
    <source>
        <dbReference type="Proteomes" id="UP001596312"/>
    </source>
</evidence>
<dbReference type="SMART" id="SM00014">
    <property type="entry name" value="acidPPc"/>
    <property type="match status" value="1"/>
</dbReference>
<keyword evidence="3 5" id="KW-1133">Transmembrane helix</keyword>
<comment type="subcellular location">
    <subcellularLocation>
        <location evidence="1">Membrane</location>
        <topology evidence="1">Multi-pass membrane protein</topology>
    </subcellularLocation>
</comment>
<dbReference type="SUPFAM" id="SSF48317">
    <property type="entry name" value="Acid phosphatase/Vanadium-dependent haloperoxidase"/>
    <property type="match status" value="1"/>
</dbReference>
<evidence type="ECO:0000256" key="5">
    <source>
        <dbReference type="SAM" id="Phobius"/>
    </source>
</evidence>
<dbReference type="Pfam" id="PF14378">
    <property type="entry name" value="PAP2_3"/>
    <property type="match status" value="1"/>
</dbReference>
<gene>
    <name evidence="7" type="ORF">ACFQGH_02540</name>
</gene>
<evidence type="ECO:0000256" key="3">
    <source>
        <dbReference type="ARBA" id="ARBA00022989"/>
    </source>
</evidence>
<comment type="caution">
    <text evidence="7">The sequence shown here is derived from an EMBL/GenBank/DDBJ whole genome shotgun (WGS) entry which is preliminary data.</text>
</comment>
<name>A0ABD5V1W4_9EURY</name>
<protein>
    <submittedName>
        <fullName evidence="7">Phosphatase PAP2 family protein</fullName>
    </submittedName>
</protein>
<dbReference type="GO" id="GO:0016020">
    <property type="term" value="C:membrane"/>
    <property type="evidence" value="ECO:0007669"/>
    <property type="project" value="UniProtKB-SubCell"/>
</dbReference>
<feature type="transmembrane region" description="Helical" evidence="5">
    <location>
        <begin position="107"/>
        <end position="126"/>
    </location>
</feature>
<accession>A0ABD5V1W4</accession>
<dbReference type="PANTHER" id="PTHR31310">
    <property type="match status" value="1"/>
</dbReference>
<feature type="transmembrane region" description="Helical" evidence="5">
    <location>
        <begin position="238"/>
        <end position="255"/>
    </location>
</feature>
<feature type="transmembrane region" description="Helical" evidence="5">
    <location>
        <begin position="6"/>
        <end position="24"/>
    </location>
</feature>
<dbReference type="EMBL" id="JBHSXQ010000001">
    <property type="protein sequence ID" value="MFC6904074.1"/>
    <property type="molecule type" value="Genomic_DNA"/>
</dbReference>
<evidence type="ECO:0000256" key="2">
    <source>
        <dbReference type="ARBA" id="ARBA00022692"/>
    </source>
</evidence>
<dbReference type="RefSeq" id="WP_340602579.1">
    <property type="nucleotide sequence ID" value="NZ_JBBMXV010000001.1"/>
</dbReference>
<evidence type="ECO:0000259" key="6">
    <source>
        <dbReference type="SMART" id="SM00014"/>
    </source>
</evidence>
<dbReference type="InterPro" id="IPR026841">
    <property type="entry name" value="Aur1/Ipt1"/>
</dbReference>
<sequence>MALITVLLSVVVVVSLLLVIGTLVCIERSQLRELAGDLRPRLRVAAPAIGLLGAVLVLNSLTRRTAQQLSWLVGFNITDPIYRVEGEFVAWIQTFQTTELTLYFSAIYIYGYVFLLVFPLLAYLALSEQRTFQELTIAYTANYGIGLVCYLFFIAYGPRNLDIAQELMYTLYPSSQFLTSAVNTNTNVFPSLHTSLSVTVLLFAWRTREAYPRWLAIAAVLAISVVIATMYLGIHWGIDVIAGTVLAVISVRIGVRGADRWREIATSATPRIAGAFRSRF</sequence>
<feature type="transmembrane region" description="Helical" evidence="5">
    <location>
        <begin position="214"/>
        <end position="232"/>
    </location>
</feature>
<proteinExistence type="predicted"/>
<keyword evidence="4 5" id="KW-0472">Membrane</keyword>
<feature type="transmembrane region" description="Helical" evidence="5">
    <location>
        <begin position="138"/>
        <end position="157"/>
    </location>
</feature>
<evidence type="ECO:0000256" key="1">
    <source>
        <dbReference type="ARBA" id="ARBA00004141"/>
    </source>
</evidence>
<dbReference type="InterPro" id="IPR036938">
    <property type="entry name" value="PAP2/HPO_sf"/>
</dbReference>
<organism evidence="7 8">
    <name type="scientific">Halalkalicoccus tibetensis</name>
    <dbReference type="NCBI Taxonomy" id="175632"/>
    <lineage>
        <taxon>Archaea</taxon>
        <taxon>Methanobacteriati</taxon>
        <taxon>Methanobacteriota</taxon>
        <taxon>Stenosarchaea group</taxon>
        <taxon>Halobacteria</taxon>
        <taxon>Halobacteriales</taxon>
        <taxon>Halococcaceae</taxon>
        <taxon>Halalkalicoccus</taxon>
    </lineage>
</organism>
<feature type="domain" description="Phosphatidic acid phosphatase type 2/haloperoxidase" evidence="6">
    <location>
        <begin position="147"/>
        <end position="255"/>
    </location>
</feature>
<dbReference type="InterPro" id="IPR052185">
    <property type="entry name" value="IPC_Synthase-Related"/>
</dbReference>
<reference evidence="7 8" key="1">
    <citation type="journal article" date="2019" name="Int. J. Syst. Evol. Microbiol.">
        <title>The Global Catalogue of Microorganisms (GCM) 10K type strain sequencing project: providing services to taxonomists for standard genome sequencing and annotation.</title>
        <authorList>
            <consortium name="The Broad Institute Genomics Platform"/>
            <consortium name="The Broad Institute Genome Sequencing Center for Infectious Disease"/>
            <person name="Wu L."/>
            <person name="Ma J."/>
        </authorList>
    </citation>
    <scope>NUCLEOTIDE SEQUENCE [LARGE SCALE GENOMIC DNA]</scope>
    <source>
        <strain evidence="7 8">CGMCC 1.3240</strain>
    </source>
</reference>
<feature type="transmembrane region" description="Helical" evidence="5">
    <location>
        <begin position="44"/>
        <end position="62"/>
    </location>
</feature>
<dbReference type="PANTHER" id="PTHR31310:SF7">
    <property type="entry name" value="PA-PHOSPHATASE RELATED-FAMILY PROTEIN DDB_G0268928"/>
    <property type="match status" value="1"/>
</dbReference>
<keyword evidence="8" id="KW-1185">Reference proteome</keyword>
<dbReference type="CDD" id="cd03386">
    <property type="entry name" value="PAP2_Aur1_like"/>
    <property type="match status" value="1"/>
</dbReference>
<evidence type="ECO:0000313" key="7">
    <source>
        <dbReference type="EMBL" id="MFC6904074.1"/>
    </source>
</evidence>
<dbReference type="Proteomes" id="UP001596312">
    <property type="component" value="Unassembled WGS sequence"/>
</dbReference>
<keyword evidence="2 5" id="KW-0812">Transmembrane</keyword>
<dbReference type="InterPro" id="IPR000326">
    <property type="entry name" value="PAP2/HPO"/>
</dbReference>